<dbReference type="GO" id="GO:0006289">
    <property type="term" value="P:nucleotide-excision repair"/>
    <property type="evidence" value="ECO:0007669"/>
    <property type="project" value="TreeGrafter"/>
</dbReference>
<organism evidence="4 5">
    <name type="scientific">Collybiopsis confluens</name>
    <dbReference type="NCBI Taxonomy" id="2823264"/>
    <lineage>
        <taxon>Eukaryota</taxon>
        <taxon>Fungi</taxon>
        <taxon>Dikarya</taxon>
        <taxon>Basidiomycota</taxon>
        <taxon>Agaricomycotina</taxon>
        <taxon>Agaricomycetes</taxon>
        <taxon>Agaricomycetidae</taxon>
        <taxon>Agaricales</taxon>
        <taxon>Marasmiineae</taxon>
        <taxon>Omphalotaceae</taxon>
        <taxon>Collybiopsis</taxon>
    </lineage>
</organism>
<reference evidence="4 5" key="1">
    <citation type="journal article" date="2020" name="ISME J.">
        <title>Uncovering the hidden diversity of litter-decomposition mechanisms in mushroom-forming fungi.</title>
        <authorList>
            <person name="Floudas D."/>
            <person name="Bentzer J."/>
            <person name="Ahren D."/>
            <person name="Johansson T."/>
            <person name="Persson P."/>
            <person name="Tunlid A."/>
        </authorList>
    </citation>
    <scope>NUCLEOTIDE SEQUENCE [LARGE SCALE GENOMIC DNA]</scope>
    <source>
        <strain evidence="4 5">CBS 406.79</strain>
    </source>
</reference>
<evidence type="ECO:0000313" key="5">
    <source>
        <dbReference type="Proteomes" id="UP000518752"/>
    </source>
</evidence>
<accession>A0A8H5M417</accession>
<protein>
    <recommendedName>
        <fullName evidence="6">Replication factor A protein 3</fullName>
    </recommendedName>
</protein>
<evidence type="ECO:0008006" key="6">
    <source>
        <dbReference type="Google" id="ProtNLM"/>
    </source>
</evidence>
<dbReference type="GO" id="GO:0006284">
    <property type="term" value="P:base-excision repair"/>
    <property type="evidence" value="ECO:0007669"/>
    <property type="project" value="TreeGrafter"/>
</dbReference>
<dbReference type="Proteomes" id="UP000518752">
    <property type="component" value="Unassembled WGS sequence"/>
</dbReference>
<dbReference type="GO" id="GO:0006298">
    <property type="term" value="P:mismatch repair"/>
    <property type="evidence" value="ECO:0007669"/>
    <property type="project" value="TreeGrafter"/>
</dbReference>
<comment type="subcellular location">
    <subcellularLocation>
        <location evidence="1">Nucleus</location>
    </subcellularLocation>
</comment>
<evidence type="ECO:0000256" key="2">
    <source>
        <dbReference type="ARBA" id="ARBA00009761"/>
    </source>
</evidence>
<dbReference type="PANTHER" id="PTHR15114:SF1">
    <property type="entry name" value="REPLICATION PROTEIN A 14 KDA SUBUNIT"/>
    <property type="match status" value="1"/>
</dbReference>
<dbReference type="GO" id="GO:0005662">
    <property type="term" value="C:DNA replication factor A complex"/>
    <property type="evidence" value="ECO:0007669"/>
    <property type="project" value="TreeGrafter"/>
</dbReference>
<keyword evidence="5" id="KW-1185">Reference proteome</keyword>
<name>A0A8H5M417_9AGAR</name>
<proteinExistence type="inferred from homology"/>
<sequence>MSDENTSPRVNSAFLPKFVGRMVRVPCKVLTTTDTAVTVQSTDGGEISITFAGDSGITSTFVEIIGKVVDEQTVKKFAVINHKVDLDMQSMDGLIRLWHDPRFFDTVFS</sequence>
<dbReference type="AlphaFoldDB" id="A0A8H5M417"/>
<dbReference type="Pfam" id="PF08661">
    <property type="entry name" value="Rep_fac-A_3"/>
    <property type="match status" value="1"/>
</dbReference>
<dbReference type="SUPFAM" id="SSF50249">
    <property type="entry name" value="Nucleic acid-binding proteins"/>
    <property type="match status" value="1"/>
</dbReference>
<keyword evidence="3" id="KW-0539">Nucleus</keyword>
<dbReference type="Gene3D" id="2.40.50.140">
    <property type="entry name" value="Nucleic acid-binding proteins"/>
    <property type="match status" value="1"/>
</dbReference>
<dbReference type="GO" id="GO:0000724">
    <property type="term" value="P:double-strand break repair via homologous recombination"/>
    <property type="evidence" value="ECO:0007669"/>
    <property type="project" value="TreeGrafter"/>
</dbReference>
<dbReference type="PANTHER" id="PTHR15114">
    <property type="entry name" value="REPLICATION PROTEIN A3"/>
    <property type="match status" value="1"/>
</dbReference>
<dbReference type="GO" id="GO:0003697">
    <property type="term" value="F:single-stranded DNA binding"/>
    <property type="evidence" value="ECO:0007669"/>
    <property type="project" value="TreeGrafter"/>
</dbReference>
<dbReference type="OrthoDB" id="188186at2759"/>
<evidence type="ECO:0000313" key="4">
    <source>
        <dbReference type="EMBL" id="KAF5379926.1"/>
    </source>
</evidence>
<dbReference type="GO" id="GO:0035861">
    <property type="term" value="C:site of double-strand break"/>
    <property type="evidence" value="ECO:0007669"/>
    <property type="project" value="TreeGrafter"/>
</dbReference>
<comment type="similarity">
    <text evidence="2">Belongs to the replication factor A protein 3 family.</text>
</comment>
<dbReference type="GO" id="GO:0006260">
    <property type="term" value="P:DNA replication"/>
    <property type="evidence" value="ECO:0007669"/>
    <property type="project" value="InterPro"/>
</dbReference>
<dbReference type="InterPro" id="IPR013970">
    <property type="entry name" value="Rfa2"/>
</dbReference>
<evidence type="ECO:0000256" key="1">
    <source>
        <dbReference type="ARBA" id="ARBA00004123"/>
    </source>
</evidence>
<evidence type="ECO:0000256" key="3">
    <source>
        <dbReference type="ARBA" id="ARBA00023242"/>
    </source>
</evidence>
<gene>
    <name evidence="4" type="ORF">D9757_007215</name>
</gene>
<comment type="caution">
    <text evidence="4">The sequence shown here is derived from an EMBL/GenBank/DDBJ whole genome shotgun (WGS) entry which is preliminary data.</text>
</comment>
<dbReference type="InterPro" id="IPR012340">
    <property type="entry name" value="NA-bd_OB-fold"/>
</dbReference>
<dbReference type="EMBL" id="JAACJN010000067">
    <property type="protein sequence ID" value="KAF5379926.1"/>
    <property type="molecule type" value="Genomic_DNA"/>
</dbReference>
<dbReference type="GO" id="GO:0003684">
    <property type="term" value="F:damaged DNA binding"/>
    <property type="evidence" value="ECO:0007669"/>
    <property type="project" value="TreeGrafter"/>
</dbReference>